<proteinExistence type="predicted"/>
<accession>A0A8I0A8J8</accession>
<evidence type="ECO:0000313" key="1">
    <source>
        <dbReference type="EMBL" id="MBC5640187.1"/>
    </source>
</evidence>
<dbReference type="RefSeq" id="WP_022212620.1">
    <property type="nucleotide sequence ID" value="NZ_JACOOQ010000010.1"/>
</dbReference>
<dbReference type="Proteomes" id="UP000662088">
    <property type="component" value="Unassembled WGS sequence"/>
</dbReference>
<reference evidence="1" key="1">
    <citation type="submission" date="2020-08" db="EMBL/GenBank/DDBJ databases">
        <title>Genome public.</title>
        <authorList>
            <person name="Liu C."/>
            <person name="Sun Q."/>
        </authorList>
    </citation>
    <scope>NUCLEOTIDE SEQUENCE</scope>
    <source>
        <strain evidence="1">NSJ-42</strain>
    </source>
</reference>
<keyword evidence="2" id="KW-1185">Reference proteome</keyword>
<gene>
    <name evidence="1" type="ORF">H8R92_07030</name>
</gene>
<sequence>MKKFIKYKGFLPPRYVDEKISKNKKNNKKAIWMLVILNFYMLPVNFRNVLKETNDEKIVNITYYNENEKLIEDISKWLEVASLGIDSIEVKENKGIVSVLNKDILCEVENKGYGIIKITQENSIYKANIVKDD</sequence>
<dbReference type="EMBL" id="JACOOQ010000010">
    <property type="protein sequence ID" value="MBC5640187.1"/>
    <property type="molecule type" value="Genomic_DNA"/>
</dbReference>
<dbReference type="AlphaFoldDB" id="A0A8I0A8J8"/>
<organism evidence="1 2">
    <name type="scientific">Clostridium lentum</name>
    <dbReference type="NCBI Taxonomy" id="2763037"/>
    <lineage>
        <taxon>Bacteria</taxon>
        <taxon>Bacillati</taxon>
        <taxon>Bacillota</taxon>
        <taxon>Clostridia</taxon>
        <taxon>Eubacteriales</taxon>
        <taxon>Clostridiaceae</taxon>
        <taxon>Clostridium</taxon>
    </lineage>
</organism>
<protein>
    <submittedName>
        <fullName evidence="1">Uncharacterized protein</fullName>
    </submittedName>
</protein>
<comment type="caution">
    <text evidence="1">The sequence shown here is derived from an EMBL/GenBank/DDBJ whole genome shotgun (WGS) entry which is preliminary data.</text>
</comment>
<name>A0A8I0A8J8_9CLOT</name>
<evidence type="ECO:0000313" key="2">
    <source>
        <dbReference type="Proteomes" id="UP000662088"/>
    </source>
</evidence>